<dbReference type="SUPFAM" id="SSF47240">
    <property type="entry name" value="Ferritin-like"/>
    <property type="match status" value="1"/>
</dbReference>
<dbReference type="SUPFAM" id="SSF52821">
    <property type="entry name" value="Rhodanese/Cell cycle control phosphatase"/>
    <property type="match status" value="1"/>
</dbReference>
<dbReference type="CDD" id="cd01045">
    <property type="entry name" value="Ferritin_like_AB"/>
    <property type="match status" value="1"/>
</dbReference>
<evidence type="ECO:0000313" key="3">
    <source>
        <dbReference type="EMBL" id="ACL08815.1"/>
    </source>
</evidence>
<dbReference type="InterPro" id="IPR001307">
    <property type="entry name" value="Thiosulphate_STrfase_CS"/>
</dbReference>
<dbReference type="PANTHER" id="PTHR44086:SF10">
    <property type="entry name" value="THIOSULFATE SULFURTRANSFERASE_RHODANESE-LIKE DOMAIN-CONTAINING PROTEIN 3"/>
    <property type="match status" value="1"/>
</dbReference>
<dbReference type="HOGENOM" id="CLU_084155_0_0_7"/>
<dbReference type="GO" id="GO:0046872">
    <property type="term" value="F:metal ion binding"/>
    <property type="evidence" value="ECO:0007669"/>
    <property type="project" value="InterPro"/>
</dbReference>
<sequence length="342" mass="35833">MSPSPRVPIESISPQALRDFMAARPEGSYVLVDVRQPEEYRQEHIPGARLVPVGELARLLATLDPAQDHVFYCRSGGRSAAAAVMAAESGRFAAPSLGMGGTGATGGMGGSGATGGMGGTDATGGMGGSAATAGGRILNLTGGMNAWSAGPGQAVANSPRIQVFAGVRSMVELLRRALDMEKAAHLLYTRVRAAGPKPAVCALMDRLIGVELAHAKVVYHHLAQRWDADAHADATRGPLPPFDALFEALEGRVLEGGMAVSDLEPWLRDAASGDCLDIAELALEVEMNAYDLYRTLADEARRGSGLGGLAERAFLDLATQEKTHARMIIDQIATFSADGEDR</sequence>
<dbReference type="Gene3D" id="3.40.250.10">
    <property type="entry name" value="Rhodanese-like domain"/>
    <property type="match status" value="1"/>
</dbReference>
<gene>
    <name evidence="3" type="ordered locus">DvMF_1871</name>
</gene>
<evidence type="ECO:0000259" key="2">
    <source>
        <dbReference type="PROSITE" id="PS50905"/>
    </source>
</evidence>
<dbReference type="PROSITE" id="PS00380">
    <property type="entry name" value="RHODANESE_1"/>
    <property type="match status" value="1"/>
</dbReference>
<dbReference type="InterPro" id="IPR036873">
    <property type="entry name" value="Rhodanese-like_dom_sf"/>
</dbReference>
<dbReference type="SMART" id="SM00450">
    <property type="entry name" value="RHOD"/>
    <property type="match status" value="1"/>
</dbReference>
<dbReference type="eggNOG" id="COG1633">
    <property type="taxonomic scope" value="Bacteria"/>
</dbReference>
<protein>
    <submittedName>
        <fullName evidence="3">Rhodanese domain protein</fullName>
    </submittedName>
</protein>
<dbReference type="EMBL" id="CP001197">
    <property type="protein sequence ID" value="ACL08815.1"/>
    <property type="molecule type" value="Genomic_DNA"/>
</dbReference>
<dbReference type="AlphaFoldDB" id="B8DMH1"/>
<dbReference type="CDD" id="cd00158">
    <property type="entry name" value="RHOD"/>
    <property type="match status" value="1"/>
</dbReference>
<dbReference type="Pfam" id="PF00581">
    <property type="entry name" value="Rhodanese"/>
    <property type="match status" value="1"/>
</dbReference>
<dbReference type="InterPro" id="IPR009078">
    <property type="entry name" value="Ferritin-like_SF"/>
</dbReference>
<dbReference type="OrthoDB" id="285281at2"/>
<dbReference type="eggNOG" id="COG0607">
    <property type="taxonomic scope" value="Bacteria"/>
</dbReference>
<accession>B8DMH1</accession>
<dbReference type="STRING" id="883.DvMF_1871"/>
<dbReference type="InterPro" id="IPR003251">
    <property type="entry name" value="Rr_diiron-bd_dom"/>
</dbReference>
<feature type="domain" description="Rhodanese" evidence="1">
    <location>
        <begin position="25"/>
        <end position="156"/>
    </location>
</feature>
<dbReference type="GO" id="GO:0016491">
    <property type="term" value="F:oxidoreductase activity"/>
    <property type="evidence" value="ECO:0007669"/>
    <property type="project" value="InterPro"/>
</dbReference>
<feature type="domain" description="Ferritin-like diiron" evidence="2">
    <location>
        <begin position="269"/>
        <end position="342"/>
    </location>
</feature>
<reference evidence="3" key="1">
    <citation type="submission" date="2008-10" db="EMBL/GenBank/DDBJ databases">
        <title>Complete sequence of Desulfovibrio vulgaris str. 'Miyazaki F'.</title>
        <authorList>
            <person name="Lucas S."/>
            <person name="Copeland A."/>
            <person name="Lapidus A."/>
            <person name="Glavina del Rio T."/>
            <person name="Dalin E."/>
            <person name="Tice H."/>
            <person name="Bruce D."/>
            <person name="Goodwin L."/>
            <person name="Pitluck S."/>
            <person name="Sims D."/>
            <person name="Brettin T."/>
            <person name="Detter J.C."/>
            <person name="Han C."/>
            <person name="Larimer F."/>
            <person name="Land M."/>
            <person name="Hauser L."/>
            <person name="Kyrpides N."/>
            <person name="Mikhailova N."/>
            <person name="Hazen T.C."/>
            <person name="Richardson P."/>
        </authorList>
    </citation>
    <scope>NUCLEOTIDE SEQUENCE</scope>
    <source>
        <strain evidence="3">Miyazaki F</strain>
    </source>
</reference>
<evidence type="ECO:0000259" key="1">
    <source>
        <dbReference type="PROSITE" id="PS50206"/>
    </source>
</evidence>
<proteinExistence type="predicted"/>
<dbReference type="GO" id="GO:0004792">
    <property type="term" value="F:thiosulfate-cyanide sulfurtransferase activity"/>
    <property type="evidence" value="ECO:0007669"/>
    <property type="project" value="InterPro"/>
</dbReference>
<dbReference type="InterPro" id="IPR009040">
    <property type="entry name" value="Ferritin-like_diiron"/>
</dbReference>
<dbReference type="InterPro" id="IPR001763">
    <property type="entry name" value="Rhodanese-like_dom"/>
</dbReference>
<dbReference type="KEGG" id="dvm:DvMF_1871"/>
<dbReference type="PROSITE" id="PS50206">
    <property type="entry name" value="RHODANESE_3"/>
    <property type="match status" value="1"/>
</dbReference>
<dbReference type="Pfam" id="PF02915">
    <property type="entry name" value="Rubrerythrin"/>
    <property type="match status" value="1"/>
</dbReference>
<name>B8DMH1_NITV9</name>
<organism evidence="3">
    <name type="scientific">Nitratidesulfovibrio vulgaris (strain DSM 19637 / Miyazaki F)</name>
    <name type="common">Desulfovibrio vulgaris</name>
    <dbReference type="NCBI Taxonomy" id="883"/>
    <lineage>
        <taxon>Bacteria</taxon>
        <taxon>Pseudomonadati</taxon>
        <taxon>Thermodesulfobacteriota</taxon>
        <taxon>Desulfovibrionia</taxon>
        <taxon>Desulfovibrionales</taxon>
        <taxon>Desulfovibrionaceae</taxon>
        <taxon>Nitratidesulfovibrio</taxon>
    </lineage>
</organism>
<dbReference type="PROSITE" id="PS50905">
    <property type="entry name" value="FERRITIN_LIKE"/>
    <property type="match status" value="1"/>
</dbReference>
<dbReference type="PANTHER" id="PTHR44086">
    <property type="entry name" value="THIOSULFATE SULFURTRANSFERASE RDL2, MITOCHONDRIAL-RELATED"/>
    <property type="match status" value="1"/>
</dbReference>